<dbReference type="Pfam" id="PF00254">
    <property type="entry name" value="FKBP_C"/>
    <property type="match status" value="1"/>
</dbReference>
<dbReference type="InterPro" id="IPR001179">
    <property type="entry name" value="PPIase_FKBP_dom"/>
</dbReference>
<dbReference type="SUPFAM" id="SSF54534">
    <property type="entry name" value="FKBP-like"/>
    <property type="match status" value="1"/>
</dbReference>
<keyword evidence="3" id="KW-0697">Rotamase</keyword>
<dbReference type="InterPro" id="IPR046357">
    <property type="entry name" value="PPIase_dom_sf"/>
</dbReference>
<reference evidence="6" key="1">
    <citation type="submission" date="2018-06" db="EMBL/GenBank/DDBJ databases">
        <authorList>
            <person name="Zhirakovskaya E."/>
        </authorList>
    </citation>
    <scope>NUCLEOTIDE SEQUENCE</scope>
</reference>
<proteinExistence type="predicted"/>
<feature type="domain" description="PPIase FKBP-type" evidence="5">
    <location>
        <begin position="85"/>
        <end position="170"/>
    </location>
</feature>
<dbReference type="GO" id="GO:0003755">
    <property type="term" value="F:peptidyl-prolyl cis-trans isomerase activity"/>
    <property type="evidence" value="ECO:0007669"/>
    <property type="project" value="UniProtKB-KW"/>
</dbReference>
<keyword evidence="4 6" id="KW-0413">Isomerase</keyword>
<gene>
    <name evidence="6" type="ORF">MNBD_PLANCTO02-3424</name>
</gene>
<accession>A0A3B1DPQ3</accession>
<dbReference type="Gene3D" id="3.10.50.40">
    <property type="match status" value="1"/>
</dbReference>
<evidence type="ECO:0000259" key="5">
    <source>
        <dbReference type="PROSITE" id="PS50059"/>
    </source>
</evidence>
<dbReference type="PROSITE" id="PS50059">
    <property type="entry name" value="FKBP_PPIASE"/>
    <property type="match status" value="1"/>
</dbReference>
<dbReference type="AlphaFoldDB" id="A0A3B1DPQ3"/>
<dbReference type="InterPro" id="IPR044609">
    <property type="entry name" value="FKBP2/11"/>
</dbReference>
<evidence type="ECO:0000256" key="1">
    <source>
        <dbReference type="ARBA" id="ARBA00000971"/>
    </source>
</evidence>
<name>A0A3B1DPQ3_9ZZZZ</name>
<sequence length="170" mass="18451">MPVQQIAGFIFVALISAMSACDTTIPSENQERNVTIFDEGKDLHFFELVSSVDKTTPAFEGFEKRPSGLQYRILREGTGPKPTARDHVLAHYKGQLINGKEFDSSYKRNQPSGFPLSGVIGGWTEGLQFVGEGGMIELVIPSELGYGEGGTQGIPGGATLQFIIELQKVN</sequence>
<evidence type="ECO:0000256" key="4">
    <source>
        <dbReference type="ARBA" id="ARBA00023235"/>
    </source>
</evidence>
<evidence type="ECO:0000256" key="3">
    <source>
        <dbReference type="ARBA" id="ARBA00023110"/>
    </source>
</evidence>
<dbReference type="PANTHER" id="PTHR45779:SF7">
    <property type="entry name" value="PEPTIDYLPROLYL ISOMERASE"/>
    <property type="match status" value="1"/>
</dbReference>
<dbReference type="GO" id="GO:0005783">
    <property type="term" value="C:endoplasmic reticulum"/>
    <property type="evidence" value="ECO:0007669"/>
    <property type="project" value="TreeGrafter"/>
</dbReference>
<dbReference type="PANTHER" id="PTHR45779">
    <property type="entry name" value="PEPTIDYLPROLYL ISOMERASE"/>
    <property type="match status" value="1"/>
</dbReference>
<organism evidence="6">
    <name type="scientific">hydrothermal vent metagenome</name>
    <dbReference type="NCBI Taxonomy" id="652676"/>
    <lineage>
        <taxon>unclassified sequences</taxon>
        <taxon>metagenomes</taxon>
        <taxon>ecological metagenomes</taxon>
    </lineage>
</organism>
<evidence type="ECO:0000256" key="2">
    <source>
        <dbReference type="ARBA" id="ARBA00013194"/>
    </source>
</evidence>
<evidence type="ECO:0000313" key="6">
    <source>
        <dbReference type="EMBL" id="VAX38058.1"/>
    </source>
</evidence>
<comment type="catalytic activity">
    <reaction evidence="1">
        <text>[protein]-peptidylproline (omega=180) = [protein]-peptidylproline (omega=0)</text>
        <dbReference type="Rhea" id="RHEA:16237"/>
        <dbReference type="Rhea" id="RHEA-COMP:10747"/>
        <dbReference type="Rhea" id="RHEA-COMP:10748"/>
        <dbReference type="ChEBI" id="CHEBI:83833"/>
        <dbReference type="ChEBI" id="CHEBI:83834"/>
        <dbReference type="EC" id="5.2.1.8"/>
    </reaction>
</comment>
<dbReference type="EC" id="5.2.1.8" evidence="2"/>
<dbReference type="EMBL" id="UOGL01000163">
    <property type="protein sequence ID" value="VAX38058.1"/>
    <property type="molecule type" value="Genomic_DNA"/>
</dbReference>
<protein>
    <recommendedName>
        <fullName evidence="2">peptidylprolyl isomerase</fullName>
        <ecNumber evidence="2">5.2.1.8</ecNumber>
    </recommendedName>
</protein>